<evidence type="ECO:0000313" key="3">
    <source>
        <dbReference type="Proteomes" id="UP000546806"/>
    </source>
</evidence>
<name>A0A842D3H8_9LIST</name>
<dbReference type="AlphaFoldDB" id="A0A842D3H8"/>
<feature type="non-terminal residue" evidence="2">
    <location>
        <position position="1"/>
    </location>
</feature>
<organism evidence="2 3">
    <name type="scientific">Listeria booriae</name>
    <dbReference type="NCBI Taxonomy" id="1552123"/>
    <lineage>
        <taxon>Bacteria</taxon>
        <taxon>Bacillati</taxon>
        <taxon>Bacillota</taxon>
        <taxon>Bacilli</taxon>
        <taxon>Bacillales</taxon>
        <taxon>Listeriaceae</taxon>
        <taxon>Listeria</taxon>
    </lineage>
</organism>
<reference evidence="2 3" key="1">
    <citation type="submission" date="2020-03" db="EMBL/GenBank/DDBJ databases">
        <title>Soil Listeria distribution.</title>
        <authorList>
            <person name="Liao J."/>
            <person name="Wiedmann M."/>
        </authorList>
    </citation>
    <scope>NUCLEOTIDE SEQUENCE [LARGE SCALE GENOMIC DNA]</scope>
    <source>
        <strain evidence="2 3">FSL L7-0435</strain>
    </source>
</reference>
<evidence type="ECO:0008006" key="4">
    <source>
        <dbReference type="Google" id="ProtNLM"/>
    </source>
</evidence>
<dbReference type="Proteomes" id="UP000546806">
    <property type="component" value="Unassembled WGS sequence"/>
</dbReference>
<protein>
    <recommendedName>
        <fullName evidence="4">Single-stranded DNA-binding protein</fullName>
    </recommendedName>
</protein>
<gene>
    <name evidence="2" type="ORF">HCA78_17665</name>
</gene>
<evidence type="ECO:0000313" key="2">
    <source>
        <dbReference type="EMBL" id="MBC2005590.1"/>
    </source>
</evidence>
<feature type="region of interest" description="Disordered" evidence="1">
    <location>
        <begin position="43"/>
        <end position="62"/>
    </location>
</feature>
<comment type="caution">
    <text evidence="2">The sequence shown here is derived from an EMBL/GenBank/DDBJ whole genome shotgun (WGS) entry which is preliminary data.</text>
</comment>
<accession>A0A842D3H8</accession>
<proteinExistence type="predicted"/>
<dbReference type="EMBL" id="JAARWW010000062">
    <property type="protein sequence ID" value="MBC2005590.1"/>
    <property type="molecule type" value="Genomic_DNA"/>
</dbReference>
<sequence>KTCLVSVKNETSEYNGKTYNNLNVKSWAESKIPGPSNHQFKAKDIAQQDNQPMNITDDDLPF</sequence>
<evidence type="ECO:0000256" key="1">
    <source>
        <dbReference type="SAM" id="MobiDB-lite"/>
    </source>
</evidence>